<dbReference type="PROSITE" id="PS00892">
    <property type="entry name" value="HIT_1"/>
    <property type="match status" value="1"/>
</dbReference>
<protein>
    <submittedName>
        <fullName evidence="3">Histidine triad nucleotide-binding protein</fullName>
    </submittedName>
</protein>
<dbReference type="PANTHER" id="PTHR23089">
    <property type="entry name" value="HISTIDINE TRIAD HIT PROTEIN"/>
    <property type="match status" value="1"/>
</dbReference>
<dbReference type="CDD" id="cd01276">
    <property type="entry name" value="PKCI_related"/>
    <property type="match status" value="1"/>
</dbReference>
<accession>A0ABT4D2J2</accession>
<name>A0ABT4D2J2_9CLOT</name>
<sequence length="114" mass="12851">MEDCIFCKIVKGEIPSKKVYEDDKVLSFEDINPAAPTHILVIPKKHIESLNEITDEDSEIIAHIFKVCKEIAKKLNIQEGGYRIVMNCGKDGGQEVPHIHFHMLGGRNLTWPPG</sequence>
<dbReference type="InterPro" id="IPR011146">
    <property type="entry name" value="HIT-like"/>
</dbReference>
<dbReference type="InterPro" id="IPR019808">
    <property type="entry name" value="Histidine_triad_CS"/>
</dbReference>
<dbReference type="EMBL" id="JAPQER010000002">
    <property type="protein sequence ID" value="MCY6484253.1"/>
    <property type="molecule type" value="Genomic_DNA"/>
</dbReference>
<gene>
    <name evidence="3" type="ORF">OW763_07780</name>
</gene>
<evidence type="ECO:0000313" key="3">
    <source>
        <dbReference type="EMBL" id="MCY6484253.1"/>
    </source>
</evidence>
<feature type="domain" description="HIT" evidence="2">
    <location>
        <begin position="5"/>
        <end position="114"/>
    </location>
</feature>
<reference evidence="3" key="1">
    <citation type="submission" date="2022-12" db="EMBL/GenBank/DDBJ databases">
        <authorList>
            <person name="Wang J."/>
        </authorList>
    </citation>
    <scope>NUCLEOTIDE SEQUENCE</scope>
    <source>
        <strain evidence="3">HY-45-18</strain>
    </source>
</reference>
<organism evidence="3 4">
    <name type="scientific">Clostridium aestuarii</name>
    <dbReference type="NCBI Taxonomy" id="338193"/>
    <lineage>
        <taxon>Bacteria</taxon>
        <taxon>Bacillati</taxon>
        <taxon>Bacillota</taxon>
        <taxon>Clostridia</taxon>
        <taxon>Eubacteriales</taxon>
        <taxon>Clostridiaceae</taxon>
        <taxon>Clostridium</taxon>
    </lineage>
</organism>
<dbReference type="SUPFAM" id="SSF54197">
    <property type="entry name" value="HIT-like"/>
    <property type="match status" value="1"/>
</dbReference>
<dbReference type="RefSeq" id="WP_268040522.1">
    <property type="nucleotide sequence ID" value="NZ_JAPQER010000002.1"/>
</dbReference>
<dbReference type="Pfam" id="PF01230">
    <property type="entry name" value="HIT"/>
    <property type="match status" value="1"/>
</dbReference>
<keyword evidence="4" id="KW-1185">Reference proteome</keyword>
<dbReference type="Gene3D" id="3.30.428.10">
    <property type="entry name" value="HIT-like"/>
    <property type="match status" value="1"/>
</dbReference>
<dbReference type="PROSITE" id="PS51084">
    <property type="entry name" value="HIT_2"/>
    <property type="match status" value="1"/>
</dbReference>
<dbReference type="InterPro" id="IPR001310">
    <property type="entry name" value="Histidine_triad_HIT"/>
</dbReference>
<comment type="caution">
    <text evidence="3">The sequence shown here is derived from an EMBL/GenBank/DDBJ whole genome shotgun (WGS) entry which is preliminary data.</text>
</comment>
<dbReference type="InterPro" id="IPR036265">
    <property type="entry name" value="HIT-like_sf"/>
</dbReference>
<proteinExistence type="predicted"/>
<dbReference type="Proteomes" id="UP001078443">
    <property type="component" value="Unassembled WGS sequence"/>
</dbReference>
<feature type="short sequence motif" description="Histidine triad motif" evidence="1">
    <location>
        <begin position="98"/>
        <end position="102"/>
    </location>
</feature>
<evidence type="ECO:0000313" key="4">
    <source>
        <dbReference type="Proteomes" id="UP001078443"/>
    </source>
</evidence>
<dbReference type="PRINTS" id="PR00332">
    <property type="entry name" value="HISTRIAD"/>
</dbReference>
<evidence type="ECO:0000256" key="1">
    <source>
        <dbReference type="PROSITE-ProRule" id="PRU00464"/>
    </source>
</evidence>
<evidence type="ECO:0000259" key="2">
    <source>
        <dbReference type="PROSITE" id="PS51084"/>
    </source>
</evidence>